<evidence type="ECO:0000256" key="31">
    <source>
        <dbReference type="ARBA" id="ARBA00067583"/>
    </source>
</evidence>
<evidence type="ECO:0000256" key="13">
    <source>
        <dbReference type="ARBA" id="ARBA00022763"/>
    </source>
</evidence>
<dbReference type="PROSITE" id="PS50030">
    <property type="entry name" value="UBA"/>
    <property type="match status" value="1"/>
</dbReference>
<comment type="similarity">
    <text evidence="6">Belongs to the JHDM1 histone demethylase family. JHDM1D subfamily.</text>
</comment>
<dbReference type="UniPathway" id="UPA00143"/>
<feature type="compositionally biased region" description="Acidic residues" evidence="37">
    <location>
        <begin position="1518"/>
        <end position="1527"/>
    </location>
</feature>
<feature type="region of interest" description="Disordered" evidence="37">
    <location>
        <begin position="777"/>
        <end position="818"/>
    </location>
</feature>
<dbReference type="InterPro" id="IPR010309">
    <property type="entry name" value="E3_Ub_ligase_DUF908"/>
</dbReference>
<feature type="region of interest" description="Disordered" evidence="37">
    <location>
        <begin position="3034"/>
        <end position="3091"/>
    </location>
</feature>
<dbReference type="SMART" id="SM00558">
    <property type="entry name" value="JmjC"/>
    <property type="match status" value="1"/>
</dbReference>
<feature type="compositionally biased region" description="Low complexity" evidence="37">
    <location>
        <begin position="1772"/>
        <end position="1784"/>
    </location>
</feature>
<dbReference type="SMART" id="SM00165">
    <property type="entry name" value="UBA"/>
    <property type="match status" value="1"/>
</dbReference>
<feature type="region of interest" description="Disordered" evidence="37">
    <location>
        <begin position="4330"/>
        <end position="4353"/>
    </location>
</feature>
<dbReference type="CDD" id="cd14288">
    <property type="entry name" value="UBA_HUWE1"/>
    <property type="match status" value="1"/>
</dbReference>
<evidence type="ECO:0000256" key="17">
    <source>
        <dbReference type="ARBA" id="ARBA00022833"/>
    </source>
</evidence>
<evidence type="ECO:0000256" key="20">
    <source>
        <dbReference type="ARBA" id="ARBA00022990"/>
    </source>
</evidence>
<dbReference type="Pfam" id="PF00628">
    <property type="entry name" value="PHD"/>
    <property type="match status" value="1"/>
</dbReference>
<evidence type="ECO:0000256" key="34">
    <source>
        <dbReference type="ARBA" id="ARBA00082105"/>
    </source>
</evidence>
<dbReference type="OrthoDB" id="8068875at2759"/>
<dbReference type="Gene3D" id="3.30.2410.10">
    <property type="entry name" value="Hect, E3 ligase catalytic domain"/>
    <property type="match status" value="1"/>
</dbReference>
<feature type="compositionally biased region" description="Polar residues" evidence="37">
    <location>
        <begin position="3689"/>
        <end position="3700"/>
    </location>
</feature>
<dbReference type="PROSITE" id="PS51184">
    <property type="entry name" value="JMJC"/>
    <property type="match status" value="1"/>
</dbReference>
<dbReference type="GO" id="GO:0007030">
    <property type="term" value="P:Golgi organization"/>
    <property type="evidence" value="ECO:0007669"/>
    <property type="project" value="TreeGrafter"/>
</dbReference>
<evidence type="ECO:0000256" key="26">
    <source>
        <dbReference type="ARBA" id="ARBA00023128"/>
    </source>
</evidence>
<dbReference type="SUPFAM" id="SSF56204">
    <property type="entry name" value="Hect, E3 ligase catalytic domain"/>
    <property type="match status" value="1"/>
</dbReference>
<comment type="catalytic activity">
    <reaction evidence="1">
        <text>S-ubiquitinyl-[E2 ubiquitin-conjugating enzyme]-L-cysteine + [acceptor protein]-L-lysine = [E2 ubiquitin-conjugating enzyme]-L-cysteine + N(6)-ubiquitinyl-[acceptor protein]-L-lysine.</text>
        <dbReference type="EC" id="2.3.2.26"/>
    </reaction>
</comment>
<dbReference type="PROSITE" id="PS01359">
    <property type="entry name" value="ZF_PHD_1"/>
    <property type="match status" value="1"/>
</dbReference>
<feature type="compositionally biased region" description="Low complexity" evidence="37">
    <location>
        <begin position="3771"/>
        <end position="3783"/>
    </location>
</feature>
<feature type="compositionally biased region" description="Acidic residues" evidence="37">
    <location>
        <begin position="1271"/>
        <end position="1281"/>
    </location>
</feature>
<dbReference type="GO" id="GO:0061630">
    <property type="term" value="F:ubiquitin protein ligase activity"/>
    <property type="evidence" value="ECO:0007669"/>
    <property type="project" value="UniProtKB-EC"/>
</dbReference>
<evidence type="ECO:0000256" key="2">
    <source>
        <dbReference type="ARBA" id="ARBA00004123"/>
    </source>
</evidence>
<comment type="caution">
    <text evidence="43">The sequence shown here is derived from an EMBL/GenBank/DDBJ whole genome shotgun (WGS) entry which is preliminary data.</text>
</comment>
<dbReference type="PANTHER" id="PTHR11254:SF67">
    <property type="entry name" value="E3 UBIQUITIN-PROTEIN LIGASE HUWE1"/>
    <property type="match status" value="1"/>
</dbReference>
<dbReference type="FunFam" id="3.30.40.10:FF:000193">
    <property type="entry name" value="lysine-specific demethylase PHF2 isoform X1"/>
    <property type="match status" value="1"/>
</dbReference>
<dbReference type="PROSITE" id="PS50918">
    <property type="entry name" value="WWE"/>
    <property type="match status" value="1"/>
</dbReference>
<dbReference type="GO" id="GO:0000139">
    <property type="term" value="C:Golgi membrane"/>
    <property type="evidence" value="ECO:0007669"/>
    <property type="project" value="TreeGrafter"/>
</dbReference>
<reference evidence="43 44" key="1">
    <citation type="submission" date="2019-03" db="EMBL/GenBank/DDBJ databases">
        <title>First draft genome of Liparis tanakae, snailfish: a comprehensive survey of snailfish specific genes.</title>
        <authorList>
            <person name="Kim W."/>
            <person name="Song I."/>
            <person name="Jeong J.-H."/>
            <person name="Kim D."/>
            <person name="Kim S."/>
            <person name="Ryu S."/>
            <person name="Song J.Y."/>
            <person name="Lee S.K."/>
        </authorList>
    </citation>
    <scope>NUCLEOTIDE SEQUENCE [LARGE SCALE GENOMIC DNA]</scope>
    <source>
        <tissue evidence="43">Muscle</tissue>
    </source>
</reference>
<evidence type="ECO:0000256" key="19">
    <source>
        <dbReference type="ARBA" id="ARBA00022964"/>
    </source>
</evidence>
<evidence type="ECO:0000256" key="29">
    <source>
        <dbReference type="ARBA" id="ARBA00023242"/>
    </source>
</evidence>
<dbReference type="Gene3D" id="6.10.250.1630">
    <property type="match status" value="1"/>
</dbReference>
<keyword evidence="8" id="KW-0488">Methylation</keyword>
<dbReference type="SUPFAM" id="SSF46934">
    <property type="entry name" value="UBA-like"/>
    <property type="match status" value="1"/>
</dbReference>
<dbReference type="Pfam" id="PF17811">
    <property type="entry name" value="JHD"/>
    <property type="match status" value="1"/>
</dbReference>
<feature type="region of interest" description="Disordered" evidence="37">
    <location>
        <begin position="4030"/>
        <end position="4049"/>
    </location>
</feature>
<keyword evidence="18" id="KW-0156">Chromatin regulator</keyword>
<evidence type="ECO:0000256" key="27">
    <source>
        <dbReference type="ARBA" id="ARBA00023163"/>
    </source>
</evidence>
<keyword evidence="26" id="KW-0496">Mitochondrion</keyword>
<dbReference type="EMBL" id="SRLO01000036">
    <property type="protein sequence ID" value="TNN82812.1"/>
    <property type="molecule type" value="Genomic_DNA"/>
</dbReference>
<sequence length="5028" mass="549517">MASVPVYCLCRLPYDVTRFMIECDICQDWFHGSCVGVEEDKAAEIDLYHCPNCQVSHGPSVMRKRRGGNKQTDGAAARARDPSRPVKTGSSQFVRELRSRTFPGADEVLLKPSGAQLTVEFLEEHSFSVPVMVLRRDGLGMTLPPASFSVTDVEHYIGSDKQIDVIDVSRQCDLKMRLGDFVEYYNSPNRDKVLNVISLEFSETRLSNLVETPKIVRKLSWVENLWPEESVFERPNVQKYCLMGVKDSYTDFHIDFGGTSVWYHVLRGEKIFYLISPTAANLALFERWRWIHAVLTPVDCLAFGGNFLHSLNIDMQLRAYEIEKRLSTADLFRFPNFETVCWYVGKHLLDTFRGLRENRRHPATYLVHGAKALNNAFRIWTRKEALADHEVEIPETINTQTLVKDLAKEIRLVEDIFQQNIGRTGPQFPGSPISKAPLTTSQNSGRPPGKKKALKPKEMMGGLGPPGTKKKGQKGLLKAEAGELDLIEIHTKHTLKKCQHGKSKNKNKLELPLDEFEGKLKKSKLKLVLTNGKVHGKKSSSSNGAGKAGKYKHLAMEGSSLSDLESEDELQIDETPPPRRKPAGPSKKKKLSGLPRKLPRAKPCSDPNRIREPGEVDFDIEEDYTTDEEALAAHGVKGGAGGILDLLKASKQVAGLDSGTLSEEAPASPSTRDAIQGMLSMANPPSSSSSSSSSSPLSISGGLTEGLGVVKEKGGKAVWMTGGVKKTRTPEKKPVIQRPGKRPIKRPARHLSDEDSQDEQEALGTCFKDSDYVYPSLESDEEDRANKAKMKRKKNWDDTPWSPKARVMPTLPKQDRPAREGARVAAVETGLAAASAKLAQQPADCRILIEKLKACSDEQLLVELQHIKTWNIGKCELYHWVDLLDRFDGILCDAGQTVENMSWLLVCDRPDNGQLKALLLAVLNFTALLIEYSFSRHLYSSIEHLTTLLASCDMQVVLSVLNLLYVFSKRSNYITRLGSDKRTPLLARLQHLAESWGGKENGFGLAECCRDLLMTISESPSEIMESLTVMYNIPKDKQTLLFTHIRLAHGFSNHKKRLQAVQARLHAISILVYSNALQESANSILYNGLIEELVDVLQITDKQLVDIKAASLRTLTSIVHLERTPKLSNIIDCTGTASYHGFLPVLVRNCIQAMIDPLMEPYPHQFATALFSFLYHLASYDAGGEALVSCGMMEALLKVIKFLGDEQDQITFVTRAVRVVDLITNLDMAAFQSHSGLTIFISRLEHEVDLSRKECPFVIKPKIQRPSATIESEDMDTDMEMSEVAMESSPGPSTSSGSRPEADLRAQTGAANTPRAGMQCIPQRAALLKSMLNFLKKAIQDPAFSDGIRHATEVVTVFVFQEPSLLSSLQDNGLTDVMLHALLIKDVPATREVLGSLPNVFSALCLNARGLHSFVQCQPFERLFKVLLSPDYLPAMRRRRSSDPLGDTASNLGSAVDELMRHQPTLKTDATTAIIKLLEEICNLGRAPEYICQKPSIQKADGTVAVPPARSSHAAEEASSEDEEEEEALHTFSQQQGEPEINRQVVGTEERIPIPLMDYILNVMKFVESILSNNTTDDHCQEFVNQKGLLPLVSILGLPNLPIDFPTSAACQAVAGVCKSILTLSHEPKVLQEGLCQLDSILTSLEPLHRPIEVPGGSVLLRELANAGHVTDPTLSARATPLLHALTAAHAYILMFVHTCRVGQSEIRAISVNQWGSQLGLSVLNKLSQLYCSLVWESTVLLSLCTPNSLPPGCEFGQADMQKLVPKEEKPSGSTAATTSSGSRRTAESEAVTVDSTTGGLLEGMGLDGDTLAPMETDEPTATDPKAKSKLTPAMATRIKQIKPLLSASSRLGRALAELFGLLVKLCVGSPVRQRRSHHATSTGTTPTPAARATASALTKLLTKGLSWQPPPYTPTPRFRLTFFICSVGFTSPMLFDERKYPYHLMLQKFFCSGGHDALFETFNWALSMGGKVPVSEGLEHTDLPDGTGEFLDAWLMLVEKMVNPSTVLDSPHSLPAKMPGVTPTMPQFSALRFLIVTQKAAFSCIRSLWNRKPLKVYGGRMAESMLAILCHILRGEPVIQERLTKEREGAVRPDEEPASTVSLAPSGAPGASTTGGEAPAATGTAPAVPATGGAADDSTNSTPRREPQVNQAQLTQLMDMGFSREHAMEALLNTSTMEQATEYLLTHPPPLLGGAVRDLTMSEEDQMMRAIAMSLGQEVSMEQRSDSPEEAARRREEEDRRARERAEEEEARCLERFMEAEPLDPKELHTFTDSMLPGCFHLLDELPDTVYRLCDLLMTAIKRSGPEYRELILGQVVHQVWEAADVLIKAAEPLTTSDTKTVAEWTRQMATLPQASKLATRILLLTLLFEELKLLGARVVESSGILDLLIKLLEVVQPCLQAAKEQKDIQTPKWITPVLLIIDFYEKMAVSSKRREQMNKYLQPNGNNWRWFDDRSGRWCSYSASNNSTIDSAWRAGESSVRFTAGRRRYTVQFNTMVQVNEETGNRRPVMLTVQRVPRMPKPAKTGSITDSEREEVDKSKAEETQTDLDSGAAVEMSVPKDDSSQPKETTPAPPSSLESENSQSADIVVQGLTEDMTTVLIRACVVRSAVTSGAGSTTSGVVSGSLGSREINYILRVLGPAACRNPECFTETASNCVRIALPAPRGAGTASDDEFENLRIKGPNAVQLVKTTPLKLSPLPPIPETIKEVIYDMLNALAAYHAPEEPERPEERAAAAVVVPGGPDLCQILQDVGDDVYQQYRLTRQGSDFDSQSAFHINAQVFSADGVVAESSQSGTPQGEASTPEEMREEKKEQEGEKSTSSEEGKAAKVKASKPLMPTSTILRLLAELVRSYVGIATLIASYCYTAGQSELIKEDCSVLAFVLDHLLPHTQNLEDKDTPALARLFLASLAAAGTGTDAQVALVNEVKAALSRALAMTEGPEKHARLQAVMCIISTIMESCPSTSSFYSTAAAKTQHNGMNNIIRLFLKKGLVNDLARVPHSLDLSSPNMANTVNAALKPLETLSRIVNQPSSLFGGKGGSSKNKAEHDTVGTARDSNSNIQDQGESGEAEPVGNHRVQGTDNDLMDGETEGDTVVIAGQPEVLSTQAMQVENELVDLIDELLERDAGTVNSTIIVGRGEDESQEDVLMDEAPSNISQASTLQANREDSMNILEPEDEEHTQEEDSSGSNDDEDSQDEEEEEEEEEEEDQDDEEGDEDDDDEGSEMELDEDFPDINAAPHIRFERFDRDDDLIIEFDNMFSNNADIPPSPGNIPSSHPLMVRHADHGSLTLGVAGTSSRLAQGMGRSQRTLRQLTANSGHTIHVHYPGNRQPNPPLILQRLLGPSAAADILQLSSSLPLQSRGRARLLVGNEDVHIIARSDDELLDDFFHEQSSTGGQAGTLSSIPTALTRWTDECKVLDAESMHDCVAVVKVPILQHLESLRDEELEERREKRRKQLAEEEESKQNERRASGAEQAREQSLQGSGLGTVNGAENTAEGEQAQGGTVSCLDPPRVSEGFLTAPPSGEVTPTIPASHEQTLVSLETPISQQVHQPITDLLLAESHASSLAALAGAGLPPLSAADRPISEAEASQMEMSPAPTIGERVGGGGGGALDEGREASLSPDIVQTSELAIVGVSQLEGSPMDTSSPASVTQEEAAPNPAQTTHLSQELSGSGESGQTDRQTDAKTGSTSASSPGETMPRSDSADSQSQAIQEEPLPSTSNEDEDPYAGISLPEGVDPSFLAALPEDIRREVLQNQLGIRPPSRPPAATTMPSTTAPALGGPGVTEVSPEFLAALPPAIQEEVLAQQRAEQQRRELAQQPPQGDTPLDPVTFIQTLPSELRRSVLEDMEDSVLAVMPPDIAAEAAALRREQEARQRQLMHERLFGHSSSSALSAILRSPAFTSRLGSNRGVQYTRLAVQRGGTFQMGGGTNHRPSSSSVDSLLRLRGRLLLDHEALSCLLVLLFVDEPKLNTSRLHRVLRNLCYHSQTRGWVFPSHFTQQRCKDMLSSSSDLDSRLCSITSVVGGGGSRTGSLGNPSSNASNTQNSFGTTAATLQSLGISTDFWDLLVKLDNMNVSRKGKASMKTVPLGGGAEAEGAQLSLETSPLGQLMNMLSHPVIRRSSLLTEKLLRLLSLISIALPDNKATEVPAGHPTPQAAASNAASSSGVTAQITTQGTVSAGSIQPTVTVLGASVGAVVQGTSSGASLAASQTSSTTISIPTSTGITSTGKLRSTPISTECDNKLASSGLTEKQLQLSVEVLTSHSCSEEGLEDAANILLQLSRGDGSTRDTVLRLLLSGARQLGYTLCKQIGTLLAELREYNLEQQRRAQADSHSPDAPPEDTSLSGRLTGKMSSRFDGSESVVIVAAQKRTLGGRELQLPCMSSLTSKTSTQKFFLRVLQVIIQLREDTRRANKKAKQTGRLGSTSLGSASSIQAAVRQLEAEADAIIQMVREGQRARRLQQAPPPTASAAVAAAAGSSVAAPHAPAGAAAPAGTTAASTSELQSMSEAQAAQRDDSPMDVDQSSPLEQDAAPLDEDGNAQSESEERLPDLPLLSEQLLLDELWDMLGECLKELEESHDQHAVLVLQPAVEAFFLVHATERESKPPVRDTRESQLSHIKDEPPPLSPAPLTPATPSSLDPFFSREPSSMHISSNLPPDTQKFLRFAETHRTVLNQILRQSTTHLADGPFAVLVDYIRILDFDVKRKYFRQELERLDEGLRKEDMAVHVRRDHVFEDSYRELHRKSPEDMKNRLYIVFEGEEGQDAGGLLREWYMIISREMFNPMYALFRTSPGDRVTYTINPSSHCNPNHLSYFKFVGRVVAKAVYDNRLLECYFTRSFYKHILGKSVRYTDMESEDYPFFQGLVYLLENNVSTMGYELAFSTEVQEFGVCEVRDLKPNGANILVTEENKKEYVHLVCQMKMTGEIIQWFWRALRSFDQADRAKFLQFVTGTSKVPLQGFTALEGMNGIQKFQIHRDDRSTDRLPSAHTCFNQLDLPAYESYEKLRHMLLLAIQECSEGFGLA</sequence>
<evidence type="ECO:0000256" key="4">
    <source>
        <dbReference type="ARBA" id="ARBA00004496"/>
    </source>
</evidence>
<name>A0A4Z2IZU2_9TELE</name>
<comment type="similarity">
    <text evidence="30">Belongs to the UPL family. TOM1/PTR1 subfamily.</text>
</comment>
<dbReference type="InterPro" id="IPR004170">
    <property type="entry name" value="WWE_dom"/>
</dbReference>
<dbReference type="InterPro" id="IPR019787">
    <property type="entry name" value="Znf_PHD-finger"/>
</dbReference>
<keyword evidence="13" id="KW-0227">DNA damage</keyword>
<dbReference type="GO" id="GO:0048511">
    <property type="term" value="P:rhythmic process"/>
    <property type="evidence" value="ECO:0007669"/>
    <property type="project" value="UniProtKB-KW"/>
</dbReference>
<feature type="region of interest" description="Disordered" evidence="37">
    <location>
        <begin position="1507"/>
        <end position="1538"/>
    </location>
</feature>
<dbReference type="CDD" id="cd15642">
    <property type="entry name" value="PHD_PHF8"/>
    <property type="match status" value="1"/>
</dbReference>
<feature type="region of interest" description="Disordered" evidence="37">
    <location>
        <begin position="3643"/>
        <end position="3739"/>
    </location>
</feature>
<keyword evidence="17" id="KW-0862">Zinc</keyword>
<feature type="compositionally biased region" description="Polar residues" evidence="37">
    <location>
        <begin position="4426"/>
        <end position="4435"/>
    </location>
</feature>
<dbReference type="Pfam" id="PF14377">
    <property type="entry name" value="UBM"/>
    <property type="match status" value="3"/>
</dbReference>
<dbReference type="Gene3D" id="1.10.8.10">
    <property type="entry name" value="DNA helicase RuvA subunit, C-terminal domain"/>
    <property type="match status" value="1"/>
</dbReference>
<feature type="region of interest" description="Disordered" evidence="37">
    <location>
        <begin position="2790"/>
        <end position="2834"/>
    </location>
</feature>
<dbReference type="EC" id="2.3.2.26" evidence="7"/>
<dbReference type="FunFam" id="3.30.720.50:FF:000002">
    <property type="entry name" value="Putative e3 ubiquitin-protein ligase huwe1 isoform x2"/>
    <property type="match status" value="1"/>
</dbReference>
<evidence type="ECO:0000256" key="23">
    <source>
        <dbReference type="ARBA" id="ARBA00023015"/>
    </source>
</evidence>
<feature type="compositionally biased region" description="Low complexity" evidence="37">
    <location>
        <begin position="684"/>
        <end position="700"/>
    </location>
</feature>
<feature type="compositionally biased region" description="Basic and acidic residues" evidence="37">
    <location>
        <begin position="3466"/>
        <end position="3480"/>
    </location>
</feature>
<feature type="compositionally biased region" description="Basic and acidic residues" evidence="37">
    <location>
        <begin position="2807"/>
        <end position="2829"/>
    </location>
</feature>
<dbReference type="SUPFAM" id="SSF117839">
    <property type="entry name" value="WWE domain"/>
    <property type="match status" value="1"/>
</dbReference>
<dbReference type="Pfam" id="PF06012">
    <property type="entry name" value="DUF908"/>
    <property type="match status" value="2"/>
</dbReference>
<dbReference type="InterPro" id="IPR010314">
    <property type="entry name" value="E3_Ub_ligase_DUF913"/>
</dbReference>
<feature type="compositionally biased region" description="Low complexity" evidence="37">
    <location>
        <begin position="1880"/>
        <end position="1893"/>
    </location>
</feature>
<evidence type="ECO:0000256" key="3">
    <source>
        <dbReference type="ARBA" id="ARBA00004173"/>
    </source>
</evidence>
<feature type="compositionally biased region" description="Low complexity" evidence="37">
    <location>
        <begin position="1288"/>
        <end position="1298"/>
    </location>
</feature>
<dbReference type="SUPFAM" id="SSF48371">
    <property type="entry name" value="ARM repeat"/>
    <property type="match status" value="1"/>
</dbReference>
<feature type="region of interest" description="Disordered" evidence="37">
    <location>
        <begin position="3587"/>
        <end position="3629"/>
    </location>
</feature>
<feature type="region of interest" description="Disordered" evidence="37">
    <location>
        <begin position="726"/>
        <end position="765"/>
    </location>
</feature>
<dbReference type="GO" id="GO:0061025">
    <property type="term" value="P:membrane fusion"/>
    <property type="evidence" value="ECO:0007669"/>
    <property type="project" value="TreeGrafter"/>
</dbReference>
<evidence type="ECO:0000256" key="16">
    <source>
        <dbReference type="ARBA" id="ARBA00022786"/>
    </source>
</evidence>
<dbReference type="InterPro" id="IPR001965">
    <property type="entry name" value="Znf_PHD"/>
</dbReference>
<feature type="region of interest" description="Disordered" evidence="37">
    <location>
        <begin position="2513"/>
        <end position="2585"/>
    </location>
</feature>
<dbReference type="Gene3D" id="3.90.1750.10">
    <property type="entry name" value="Hect, E3 ligase catalytic domains"/>
    <property type="match status" value="1"/>
</dbReference>
<dbReference type="GO" id="GO:0008270">
    <property type="term" value="F:zinc ion binding"/>
    <property type="evidence" value="ECO:0007669"/>
    <property type="project" value="UniProtKB-KW"/>
</dbReference>
<feature type="compositionally biased region" description="Polar residues" evidence="37">
    <location>
        <begin position="3057"/>
        <end position="3067"/>
    </location>
</feature>
<dbReference type="FunFam" id="3.30.2410.10:FF:000004">
    <property type="entry name" value="E3 ubiquitin-protein ligase HUWE1, variant"/>
    <property type="match status" value="1"/>
</dbReference>
<dbReference type="Gene3D" id="1.20.58.1360">
    <property type="match status" value="1"/>
</dbReference>
<feature type="region of interest" description="Disordered" evidence="37">
    <location>
        <begin position="2087"/>
        <end position="2150"/>
    </location>
</feature>
<dbReference type="PANTHER" id="PTHR11254">
    <property type="entry name" value="HECT DOMAIN UBIQUITIN-PROTEIN LIGASE"/>
    <property type="match status" value="1"/>
</dbReference>
<evidence type="ECO:0000256" key="12">
    <source>
        <dbReference type="ARBA" id="ARBA00022723"/>
    </source>
</evidence>
<dbReference type="SUPFAM" id="SSF51197">
    <property type="entry name" value="Clavaminate synthase-like"/>
    <property type="match status" value="1"/>
</dbReference>
<dbReference type="GO" id="GO:0030154">
    <property type="term" value="P:cell differentiation"/>
    <property type="evidence" value="ECO:0007669"/>
    <property type="project" value="UniProtKB-KW"/>
</dbReference>
<evidence type="ECO:0000256" key="9">
    <source>
        <dbReference type="ARBA" id="ARBA00022490"/>
    </source>
</evidence>
<keyword evidence="14 36" id="KW-0863">Zinc-finger</keyword>
<feature type="compositionally biased region" description="Polar residues" evidence="37">
    <location>
        <begin position="3647"/>
        <end position="3657"/>
    </location>
</feature>
<dbReference type="InterPro" id="IPR041918">
    <property type="entry name" value="UBA_HUWE1"/>
</dbReference>
<feature type="region of interest" description="Disordered" evidence="37">
    <location>
        <begin position="3455"/>
        <end position="3534"/>
    </location>
</feature>
<dbReference type="PROSITE" id="PS50016">
    <property type="entry name" value="ZF_PHD_2"/>
    <property type="match status" value="1"/>
</dbReference>
<dbReference type="Pfam" id="PF00632">
    <property type="entry name" value="HECT"/>
    <property type="match status" value="1"/>
</dbReference>
<dbReference type="GO" id="GO:0005739">
    <property type="term" value="C:mitochondrion"/>
    <property type="evidence" value="ECO:0007669"/>
    <property type="project" value="UniProtKB-SubCell"/>
</dbReference>
<feature type="region of interest" description="Disordered" evidence="37">
    <location>
        <begin position="3811"/>
        <end position="3835"/>
    </location>
</feature>
<feature type="region of interest" description="Disordered" evidence="37">
    <location>
        <begin position="2216"/>
        <end position="2248"/>
    </location>
</feature>
<dbReference type="InterPro" id="IPR011011">
    <property type="entry name" value="Znf_FYVE_PHD"/>
</dbReference>
<evidence type="ECO:0000256" key="14">
    <source>
        <dbReference type="ARBA" id="ARBA00022771"/>
    </source>
</evidence>
<feature type="region of interest" description="Disordered" evidence="37">
    <location>
        <begin position="1874"/>
        <end position="1893"/>
    </location>
</feature>
<feature type="compositionally biased region" description="Basic and acidic residues" evidence="37">
    <location>
        <begin position="2222"/>
        <end position="2248"/>
    </location>
</feature>
<proteinExistence type="inferred from homology"/>
<feature type="region of interest" description="Disordered" evidence="37">
    <location>
        <begin position="3178"/>
        <end position="3242"/>
    </location>
</feature>
<keyword evidence="22" id="KW-0408">Iron</keyword>
<keyword evidence="21" id="KW-0560">Oxidoreductase</keyword>
<feature type="domain" description="PHD-type" evidence="38">
    <location>
        <begin position="5"/>
        <end position="56"/>
    </location>
</feature>
<dbReference type="InterPro" id="IPR025527">
    <property type="entry name" value="HUWE1/Rev1_UBM"/>
</dbReference>
<feature type="compositionally biased region" description="Acidic residues" evidence="37">
    <location>
        <begin position="3178"/>
        <end position="3235"/>
    </location>
</feature>
<feature type="region of interest" description="Disordered" evidence="37">
    <location>
        <begin position="4489"/>
        <end position="4555"/>
    </location>
</feature>
<dbReference type="SMART" id="SM00249">
    <property type="entry name" value="PHD"/>
    <property type="match status" value="1"/>
</dbReference>
<dbReference type="InterPro" id="IPR000569">
    <property type="entry name" value="HECT_dom"/>
</dbReference>
<dbReference type="SUPFAM" id="SSF57903">
    <property type="entry name" value="FYVE/PHD zinc finger"/>
    <property type="match status" value="1"/>
</dbReference>
<keyword evidence="24" id="KW-0090">Biological rhythms</keyword>
<dbReference type="Gene3D" id="2.60.120.650">
    <property type="entry name" value="Cupin"/>
    <property type="match status" value="2"/>
</dbReference>
<feature type="domain" description="HECT" evidence="40">
    <location>
        <begin position="4750"/>
        <end position="5028"/>
    </location>
</feature>
<keyword evidence="19" id="KW-0223">Dioxygenase</keyword>
<feature type="compositionally biased region" description="Gly residues" evidence="37">
    <location>
        <begin position="3607"/>
        <end position="3616"/>
    </location>
</feature>
<dbReference type="InterPro" id="IPR019786">
    <property type="entry name" value="Zinc_finger_PHD-type_CS"/>
</dbReference>
<evidence type="ECO:0000256" key="6">
    <source>
        <dbReference type="ARBA" id="ARBA00006942"/>
    </source>
</evidence>
<keyword evidence="9" id="KW-0963">Cytoplasm</keyword>
<feature type="compositionally biased region" description="Basic and acidic residues" evidence="37">
    <location>
        <begin position="4330"/>
        <end position="4339"/>
    </location>
</feature>
<dbReference type="InterPro" id="IPR035983">
    <property type="entry name" value="Hect_E3_ubiquitin_ligase"/>
</dbReference>
<dbReference type="GO" id="GO:0007420">
    <property type="term" value="P:brain development"/>
    <property type="evidence" value="ECO:0007669"/>
    <property type="project" value="UniProtKB-ARBA"/>
</dbReference>
<feature type="compositionally biased region" description="Basic and acidic residues" evidence="37">
    <location>
        <begin position="4606"/>
        <end position="4627"/>
    </location>
</feature>
<feature type="compositionally biased region" description="Polar residues" evidence="37">
    <location>
        <begin position="4040"/>
        <end position="4049"/>
    </location>
</feature>
<feature type="compositionally biased region" description="Low complexity" evidence="37">
    <location>
        <begin position="2105"/>
        <end position="2136"/>
    </location>
</feature>
<dbReference type="Pfam" id="PF06025">
    <property type="entry name" value="DUF913"/>
    <property type="match status" value="1"/>
</dbReference>
<dbReference type="GO" id="GO:0051213">
    <property type="term" value="F:dioxygenase activity"/>
    <property type="evidence" value="ECO:0007669"/>
    <property type="project" value="UniProtKB-KW"/>
</dbReference>
<dbReference type="InterPro" id="IPR037197">
    <property type="entry name" value="WWE_dom_sf"/>
</dbReference>
<evidence type="ECO:0000256" key="21">
    <source>
        <dbReference type="ARBA" id="ARBA00023002"/>
    </source>
</evidence>
<feature type="domain" description="JmjC" evidence="42">
    <location>
        <begin position="201"/>
        <end position="349"/>
    </location>
</feature>
<dbReference type="GO" id="GO:0006284">
    <property type="term" value="P:base-excision repair"/>
    <property type="evidence" value="ECO:0007669"/>
    <property type="project" value="TreeGrafter"/>
</dbReference>
<feature type="region of interest" description="Disordered" evidence="37">
    <location>
        <begin position="4415"/>
        <end position="4435"/>
    </location>
</feature>
<evidence type="ECO:0000256" key="25">
    <source>
        <dbReference type="ARBA" id="ARBA00023125"/>
    </source>
</evidence>
<keyword evidence="20" id="KW-0007">Acetylation</keyword>
<keyword evidence="11" id="KW-0808">Transferase</keyword>
<evidence type="ECO:0000259" key="41">
    <source>
        <dbReference type="PROSITE" id="PS50918"/>
    </source>
</evidence>
<feature type="region of interest" description="Disordered" evidence="37">
    <location>
        <begin position="59"/>
        <end position="90"/>
    </location>
</feature>
<dbReference type="PROSITE" id="PS50237">
    <property type="entry name" value="HECT"/>
    <property type="match status" value="1"/>
</dbReference>
<dbReference type="GO" id="GO:0006325">
    <property type="term" value="P:chromatin organization"/>
    <property type="evidence" value="ECO:0007669"/>
    <property type="project" value="UniProtKB-KW"/>
</dbReference>
<comment type="pathway">
    <text evidence="5">Protein modification; protein ubiquitination.</text>
</comment>
<feature type="active site" description="Glycyl thioester intermediate" evidence="35">
    <location>
        <position position="4995"/>
    </location>
</feature>
<dbReference type="InterPro" id="IPR050409">
    <property type="entry name" value="E3_ubiq-protein_ligase"/>
</dbReference>
<accession>A0A4Z2IZU2</accession>
<evidence type="ECO:0000256" key="30">
    <source>
        <dbReference type="ARBA" id="ARBA00034494"/>
    </source>
</evidence>
<dbReference type="Proteomes" id="UP000314294">
    <property type="component" value="Unassembled WGS sequence"/>
</dbReference>
<feature type="compositionally biased region" description="Low complexity" evidence="37">
    <location>
        <begin position="3670"/>
        <end position="3681"/>
    </location>
</feature>
<keyword evidence="29" id="KW-0539">Nucleus</keyword>
<feature type="region of interest" description="Disordered" evidence="37">
    <location>
        <begin position="531"/>
        <end position="550"/>
    </location>
</feature>
<evidence type="ECO:0000313" key="44">
    <source>
        <dbReference type="Proteomes" id="UP000314294"/>
    </source>
</evidence>
<feature type="compositionally biased region" description="Basic residues" evidence="37">
    <location>
        <begin position="739"/>
        <end position="749"/>
    </location>
</feature>
<dbReference type="InterPro" id="IPR018123">
    <property type="entry name" value="WWE-dom_subgr"/>
</dbReference>
<keyword evidence="10" id="KW-0597">Phosphoprotein</keyword>
<evidence type="ECO:0000259" key="40">
    <source>
        <dbReference type="PROSITE" id="PS50237"/>
    </source>
</evidence>
<keyword evidence="16 35" id="KW-0833">Ubl conjugation pathway</keyword>
<keyword evidence="28" id="KW-0234">DNA repair</keyword>
<evidence type="ECO:0000259" key="42">
    <source>
        <dbReference type="PROSITE" id="PS51184"/>
    </source>
</evidence>
<keyword evidence="23" id="KW-0805">Transcription regulation</keyword>
<evidence type="ECO:0000256" key="10">
    <source>
        <dbReference type="ARBA" id="ARBA00022553"/>
    </source>
</evidence>
<evidence type="ECO:0000313" key="43">
    <source>
        <dbReference type="EMBL" id="TNN82812.1"/>
    </source>
</evidence>
<dbReference type="CDD" id="cd00078">
    <property type="entry name" value="HECTc"/>
    <property type="match status" value="1"/>
</dbReference>
<dbReference type="InterPro" id="IPR015940">
    <property type="entry name" value="UBA"/>
</dbReference>
<dbReference type="GO" id="GO:0006511">
    <property type="term" value="P:ubiquitin-dependent protein catabolic process"/>
    <property type="evidence" value="ECO:0007669"/>
    <property type="project" value="TreeGrafter"/>
</dbReference>
<evidence type="ECO:0000256" key="33">
    <source>
        <dbReference type="ARBA" id="ARBA00081858"/>
    </source>
</evidence>
<evidence type="ECO:0000256" key="22">
    <source>
        <dbReference type="ARBA" id="ARBA00023004"/>
    </source>
</evidence>
<feature type="compositionally biased region" description="Polar residues" evidence="37">
    <location>
        <begin position="2138"/>
        <end position="2150"/>
    </location>
</feature>
<feature type="domain" description="UBA" evidence="39">
    <location>
        <begin position="2149"/>
        <end position="2188"/>
    </location>
</feature>
<dbReference type="GO" id="GO:0000209">
    <property type="term" value="P:protein polyubiquitination"/>
    <property type="evidence" value="ECO:0007669"/>
    <property type="project" value="TreeGrafter"/>
</dbReference>
<feature type="region of interest" description="Disordered" evidence="37">
    <location>
        <begin position="1268"/>
        <end position="1304"/>
    </location>
</feature>
<feature type="region of interest" description="Disordered" evidence="37">
    <location>
        <begin position="421"/>
        <end position="475"/>
    </location>
</feature>
<evidence type="ECO:0000256" key="36">
    <source>
        <dbReference type="PROSITE-ProRule" id="PRU00146"/>
    </source>
</evidence>
<dbReference type="InterPro" id="IPR016024">
    <property type="entry name" value="ARM-type_fold"/>
</dbReference>
<feature type="compositionally biased region" description="Low complexity" evidence="37">
    <location>
        <begin position="4489"/>
        <end position="4506"/>
    </location>
</feature>
<dbReference type="FunFam" id="3.90.1750.10:FF:000003">
    <property type="entry name" value="E3 ubiquitin-protein ligase UPL1"/>
    <property type="match status" value="1"/>
</dbReference>
<evidence type="ECO:0000256" key="1">
    <source>
        <dbReference type="ARBA" id="ARBA00000885"/>
    </source>
</evidence>
<feature type="region of interest" description="Disordered" evidence="37">
    <location>
        <begin position="678"/>
        <end position="700"/>
    </location>
</feature>
<protein>
    <recommendedName>
        <fullName evidence="31">E3 ubiquitin-protein ligase HUWE1</fullName>
        <ecNumber evidence="7">2.3.2.26</ecNumber>
    </recommendedName>
    <alternativeName>
        <fullName evidence="32">HECT, UBA and WWE domain-containing protein 1</fullName>
    </alternativeName>
    <alternativeName>
        <fullName evidence="34">HECT-type E3 ubiquitin transferase HUWE1</fullName>
    </alternativeName>
    <alternativeName>
        <fullName evidence="33">Upstream regulatory element-binding protein 1</fullName>
    </alternativeName>
</protein>
<dbReference type="GO" id="GO:0005634">
    <property type="term" value="C:nucleus"/>
    <property type="evidence" value="ECO:0007669"/>
    <property type="project" value="UniProtKB-SubCell"/>
</dbReference>
<evidence type="ECO:0000256" key="5">
    <source>
        <dbReference type="ARBA" id="ARBA00004906"/>
    </source>
</evidence>
<evidence type="ECO:0000256" key="32">
    <source>
        <dbReference type="ARBA" id="ARBA00080066"/>
    </source>
</evidence>
<feature type="compositionally biased region" description="Basic residues" evidence="37">
    <location>
        <begin position="578"/>
        <end position="591"/>
    </location>
</feature>
<feature type="compositionally biased region" description="Basic and acidic residues" evidence="37">
    <location>
        <begin position="2087"/>
        <end position="2096"/>
    </location>
</feature>
<dbReference type="InterPro" id="IPR009060">
    <property type="entry name" value="UBA-like_sf"/>
</dbReference>
<keyword evidence="15" id="KW-0221">Differentiation</keyword>
<dbReference type="FunFam" id="3.30.2160.10:FF:000007">
    <property type="entry name" value="E3 ubiquitin-protein ligase HUWE1 isoform X2"/>
    <property type="match status" value="1"/>
</dbReference>
<evidence type="ECO:0000256" key="24">
    <source>
        <dbReference type="ARBA" id="ARBA00023108"/>
    </source>
</evidence>
<evidence type="ECO:0000256" key="28">
    <source>
        <dbReference type="ARBA" id="ARBA00023204"/>
    </source>
</evidence>
<keyword evidence="27" id="KW-0804">Transcription</keyword>
<feature type="region of interest" description="Disordered" evidence="37">
    <location>
        <begin position="3761"/>
        <end position="3790"/>
    </location>
</feature>
<evidence type="ECO:0000256" key="7">
    <source>
        <dbReference type="ARBA" id="ARBA00012485"/>
    </source>
</evidence>
<evidence type="ECO:0000256" key="11">
    <source>
        <dbReference type="ARBA" id="ARBA00022679"/>
    </source>
</evidence>
<dbReference type="InterPro" id="IPR041070">
    <property type="entry name" value="JHD"/>
</dbReference>
<feature type="region of interest" description="Disordered" evidence="37">
    <location>
        <begin position="4606"/>
        <end position="4655"/>
    </location>
</feature>
<comment type="subcellular location">
    <subcellularLocation>
        <location evidence="4">Cytoplasm</location>
    </subcellularLocation>
    <subcellularLocation>
        <location evidence="3">Mitochondrion</location>
    </subcellularLocation>
    <subcellularLocation>
        <location evidence="2">Nucleus</location>
    </subcellularLocation>
</comment>
<feature type="compositionally biased region" description="Pro residues" evidence="37">
    <location>
        <begin position="4628"/>
        <end position="4637"/>
    </location>
</feature>
<gene>
    <name evidence="43" type="primary">HUWE1</name>
    <name evidence="43" type="ORF">EYF80_006769</name>
</gene>
<keyword evidence="44" id="KW-1185">Reference proteome</keyword>
<dbReference type="InterPro" id="IPR003347">
    <property type="entry name" value="JmjC_dom"/>
</dbReference>
<evidence type="ECO:0000256" key="35">
    <source>
        <dbReference type="PROSITE-ProRule" id="PRU00104"/>
    </source>
</evidence>
<dbReference type="SMART" id="SM00678">
    <property type="entry name" value="WWE"/>
    <property type="match status" value="1"/>
</dbReference>
<dbReference type="Gene3D" id="3.30.720.50">
    <property type="match status" value="1"/>
</dbReference>
<feature type="region of interest" description="Disordered" evidence="37">
    <location>
        <begin position="1766"/>
        <end position="1830"/>
    </location>
</feature>
<keyword evidence="25" id="KW-0238">DNA-binding</keyword>
<dbReference type="SMART" id="SM00119">
    <property type="entry name" value="HECTc"/>
    <property type="match status" value="1"/>
</dbReference>
<evidence type="ECO:0000259" key="39">
    <source>
        <dbReference type="PROSITE" id="PS50030"/>
    </source>
</evidence>
<dbReference type="GO" id="GO:0003677">
    <property type="term" value="F:DNA binding"/>
    <property type="evidence" value="ECO:0007669"/>
    <property type="project" value="UniProtKB-KW"/>
</dbReference>
<evidence type="ECO:0000256" key="8">
    <source>
        <dbReference type="ARBA" id="ARBA00022481"/>
    </source>
</evidence>
<dbReference type="Pfam" id="PF02825">
    <property type="entry name" value="WWE"/>
    <property type="match status" value="1"/>
</dbReference>
<evidence type="ECO:0000256" key="37">
    <source>
        <dbReference type="SAM" id="MobiDB-lite"/>
    </source>
</evidence>
<keyword evidence="12" id="KW-0479">Metal-binding</keyword>
<feature type="domain" description="WWE" evidence="41">
    <location>
        <begin position="2434"/>
        <end position="2513"/>
    </location>
</feature>
<dbReference type="Pfam" id="PF22562">
    <property type="entry name" value="UBA_7"/>
    <property type="match status" value="1"/>
</dbReference>
<evidence type="ECO:0000259" key="38">
    <source>
        <dbReference type="PROSITE" id="PS50016"/>
    </source>
</evidence>
<evidence type="ECO:0000256" key="18">
    <source>
        <dbReference type="ARBA" id="ARBA00022853"/>
    </source>
</evidence>
<feature type="compositionally biased region" description="Polar residues" evidence="37">
    <location>
        <begin position="2792"/>
        <end position="2803"/>
    </location>
</feature>
<organism evidence="43 44">
    <name type="scientific">Liparis tanakae</name>
    <name type="common">Tanaka's snailfish</name>
    <dbReference type="NCBI Taxonomy" id="230148"/>
    <lineage>
        <taxon>Eukaryota</taxon>
        <taxon>Metazoa</taxon>
        <taxon>Chordata</taxon>
        <taxon>Craniata</taxon>
        <taxon>Vertebrata</taxon>
        <taxon>Euteleostomi</taxon>
        <taxon>Actinopterygii</taxon>
        <taxon>Neopterygii</taxon>
        <taxon>Teleostei</taxon>
        <taxon>Neoteleostei</taxon>
        <taxon>Acanthomorphata</taxon>
        <taxon>Eupercaria</taxon>
        <taxon>Perciformes</taxon>
        <taxon>Cottioidei</taxon>
        <taxon>Cottales</taxon>
        <taxon>Liparidae</taxon>
        <taxon>Liparis</taxon>
    </lineage>
</organism>
<feature type="region of interest" description="Disordered" evidence="37">
    <location>
        <begin position="559"/>
        <end position="617"/>
    </location>
</feature>
<evidence type="ECO:0000256" key="15">
    <source>
        <dbReference type="ARBA" id="ARBA00022782"/>
    </source>
</evidence>
<dbReference type="FunFam" id="1.10.8.10:FF:000019">
    <property type="entry name" value="Putative e3 ubiquitin-protein ligase huwe1 isoform x2"/>
    <property type="match status" value="1"/>
</dbReference>